<evidence type="ECO:0000256" key="2">
    <source>
        <dbReference type="ARBA" id="ARBA00022801"/>
    </source>
</evidence>
<dbReference type="GO" id="GO:0005975">
    <property type="term" value="P:carbohydrate metabolic process"/>
    <property type="evidence" value="ECO:0007669"/>
    <property type="project" value="InterPro"/>
</dbReference>
<comment type="caution">
    <text evidence="5">The sequence shown here is derived from an EMBL/GenBank/DDBJ whole genome shotgun (WGS) entry which is preliminary data.</text>
</comment>
<dbReference type="AlphaFoldDB" id="A0A2R6ALZ9"/>
<proteinExistence type="inferred from homology"/>
<dbReference type="EMBL" id="NEXB01000065">
    <property type="protein sequence ID" value="PSN87409.1"/>
    <property type="molecule type" value="Genomic_DNA"/>
</dbReference>
<reference evidence="5 6" key="1">
    <citation type="submission" date="2017-04" db="EMBL/GenBank/DDBJ databases">
        <title>Novel microbial lineages endemic to geothermal iron-oxide mats fill important gaps in the evolutionary history of Archaea.</title>
        <authorList>
            <person name="Jay Z.J."/>
            <person name="Beam J.P."/>
            <person name="Dlakic M."/>
            <person name="Rusch D.B."/>
            <person name="Kozubal M.A."/>
            <person name="Inskeep W.P."/>
        </authorList>
    </citation>
    <scope>NUCLEOTIDE SEQUENCE [LARGE SCALE GENOMIC DNA]</scope>
    <source>
        <strain evidence="5">OSP_C</strain>
    </source>
</reference>
<keyword evidence="3" id="KW-0326">Glycosidase</keyword>
<dbReference type="PRINTS" id="PR00131">
    <property type="entry name" value="GLHYDRLASE1"/>
</dbReference>
<dbReference type="Gene3D" id="3.20.20.80">
    <property type="entry name" value="Glycosidases"/>
    <property type="match status" value="2"/>
</dbReference>
<evidence type="ECO:0000256" key="1">
    <source>
        <dbReference type="ARBA" id="ARBA00010838"/>
    </source>
</evidence>
<dbReference type="PANTHER" id="PTHR10353">
    <property type="entry name" value="GLYCOSYL HYDROLASE"/>
    <property type="match status" value="1"/>
</dbReference>
<evidence type="ECO:0000256" key="4">
    <source>
        <dbReference type="RuleBase" id="RU003690"/>
    </source>
</evidence>
<gene>
    <name evidence="5" type="ORF">B9Q00_08935</name>
</gene>
<dbReference type="Pfam" id="PF00232">
    <property type="entry name" value="Glyco_hydro_1"/>
    <property type="match status" value="2"/>
</dbReference>
<comment type="similarity">
    <text evidence="1 4">Belongs to the glycosyl hydrolase 1 family.</text>
</comment>
<keyword evidence="2" id="KW-0378">Hydrolase</keyword>
<dbReference type="PANTHER" id="PTHR10353:SF209">
    <property type="entry name" value="GALACTOLIPID GALACTOSYLTRANSFERASE SFR2, CHLOROPLASTIC"/>
    <property type="match status" value="1"/>
</dbReference>
<dbReference type="InterPro" id="IPR017853">
    <property type="entry name" value="GH"/>
</dbReference>
<dbReference type="SUPFAM" id="SSF51445">
    <property type="entry name" value="(Trans)glycosidases"/>
    <property type="match status" value="1"/>
</dbReference>
<evidence type="ECO:0000256" key="3">
    <source>
        <dbReference type="ARBA" id="ARBA00023295"/>
    </source>
</evidence>
<sequence>MSNELYKAVFPSDFLFGACISDYQHFGKTVCDLPPNNGSMHIERYKEDFELAKSLNLNSIRTSVEWSRIEPRMGEVDKGVLDFYKEYFSTLKTKGLKSFVTLHHFSNPKWIHELGGWLSQDVSKRFLTYVEFVARELCEFIDFALLFNEPGVYAFLAYYKGEKGLPPYEKNFSKLVKALENIKSTLIQASDVLRSYGFKGKIGFPSFVPNTHPVSSFSLRARVYARQAWSNLFYDVLDETSPSVDFIGVDYYTKNFVDSTGRIVFSTIEPEALTRVLATIYLRYKKPVAVLENGLATRNDALKTRYLVDHLYSVYKAIEAGVPVLCYLWWSFLHGYEWEGYGYQPFFALVDVGEDYTRKPTQTAQQFSEIAKNAHNQRGFVAQGARNELSQKNKGLEVARPRASSDYLRALSPSL</sequence>
<evidence type="ECO:0000313" key="6">
    <source>
        <dbReference type="Proteomes" id="UP000241473"/>
    </source>
</evidence>
<dbReference type="GO" id="GO:0008422">
    <property type="term" value="F:beta-glucosidase activity"/>
    <property type="evidence" value="ECO:0007669"/>
    <property type="project" value="TreeGrafter"/>
</dbReference>
<dbReference type="Proteomes" id="UP000241473">
    <property type="component" value="Unassembled WGS sequence"/>
</dbReference>
<evidence type="ECO:0008006" key="7">
    <source>
        <dbReference type="Google" id="ProtNLM"/>
    </source>
</evidence>
<protein>
    <recommendedName>
        <fullName evidence="7">Beta-glucosidase</fullName>
    </recommendedName>
</protein>
<evidence type="ECO:0000313" key="5">
    <source>
        <dbReference type="EMBL" id="PSN87409.1"/>
    </source>
</evidence>
<accession>A0A2R6ALZ9</accession>
<name>A0A2R6ALZ9_9ARCH</name>
<organism evidence="5 6">
    <name type="scientific">Candidatus Marsarchaeota G1 archaeon OSP_C</name>
    <dbReference type="NCBI Taxonomy" id="1978154"/>
    <lineage>
        <taxon>Archaea</taxon>
        <taxon>Candidatus Marsarchaeota</taxon>
        <taxon>Candidatus Marsarchaeota group 1</taxon>
    </lineage>
</organism>
<dbReference type="InterPro" id="IPR001360">
    <property type="entry name" value="Glyco_hydro_1"/>
</dbReference>